<dbReference type="InterPro" id="IPR037171">
    <property type="entry name" value="NagB/RpiA_transferase-like"/>
</dbReference>
<evidence type="ECO:0000313" key="4">
    <source>
        <dbReference type="EMBL" id="TLQ39956.1"/>
    </source>
</evidence>
<dbReference type="AlphaFoldDB" id="A0A5R9DT81"/>
<dbReference type="GO" id="GO:0046952">
    <property type="term" value="P:ketone body catabolic process"/>
    <property type="evidence" value="ECO:0007669"/>
    <property type="project" value="InterPro"/>
</dbReference>
<accession>A0A5R9DT81</accession>
<sequence length="521" mass="57106">MDTKEISVKDVMQYVPDHAQIATTTYGLGGMPEELLKELGAYYKEHQHPKDVTLMAVAGMSRGEGTGMDYLLEPGLLKRFIGTHMSGAPLSAKAALANQYELYMLPQGIIGKLYRDAAAKGPGVWSKVGIGTFVDPRQEGGRINDRAKAAEELVEVTKVNGEEWLYFKPLPINVSFIKATYADPKGNLSFIHEPLKLEALTLAMAAKNAGGIVIAQVEDVVATGTLPAKEVDVPGVLVDYVVKAKPEYHQQTFMTQYSPLLSNEIRTPKVKSRELPLDNKTVIARRAVRELKPNSFINIGVGMADKVSRLINEADLLDQFTLNTDLGAIGGMTASDYNYGTNYNADAIINTLDMFDYYHGGGVDTTVLGFGQMDANGNMNTTQIGEMLIGPGGMIDISASASKIIFIGTFTVKGETSVENGQLVINHAGVDKKFKSDLSYITFSSKEAIANGKEIIIVTDRAVFEINKDSKLVLIEIAQGLDLEKDILDWMEFEPLISDKLKEIDSSYYSESWNLRDYIKN</sequence>
<reference evidence="4 5" key="1">
    <citation type="submission" date="2019-05" db="EMBL/GenBank/DDBJ databases">
        <title>The metagenome of a microbial culture collection derived from dairy environment covers the genomic content of the human microbiome.</title>
        <authorList>
            <person name="Roder T."/>
            <person name="Wuthrich D."/>
            <person name="Sattari Z."/>
            <person name="Von Ah U."/>
            <person name="Bar C."/>
            <person name="Ronchi F."/>
            <person name="Macpherson A.J."/>
            <person name="Ganal-Vonarburg S.C."/>
            <person name="Bruggmann R."/>
            <person name="Vergeres G."/>
        </authorList>
    </citation>
    <scope>NUCLEOTIDE SEQUENCE [LARGE SCALE GENOMIC DNA]</scope>
    <source>
        <strain evidence="4 5">FAM 24227</strain>
    </source>
</reference>
<evidence type="ECO:0000313" key="5">
    <source>
        <dbReference type="Proteomes" id="UP000306420"/>
    </source>
</evidence>
<dbReference type="Proteomes" id="UP000306420">
    <property type="component" value="Unassembled WGS sequence"/>
</dbReference>
<dbReference type="PANTHER" id="PTHR43293:SF1">
    <property type="entry name" value="ACETATE COA-TRANSFERASE YDIF"/>
    <property type="match status" value="1"/>
</dbReference>
<dbReference type="GO" id="GO:0008410">
    <property type="term" value="F:CoA-transferase activity"/>
    <property type="evidence" value="ECO:0007669"/>
    <property type="project" value="InterPro"/>
</dbReference>
<dbReference type="PANTHER" id="PTHR43293">
    <property type="entry name" value="ACETATE COA-TRANSFERASE YDIF"/>
    <property type="match status" value="1"/>
</dbReference>
<evidence type="ECO:0000256" key="1">
    <source>
        <dbReference type="ARBA" id="ARBA00007154"/>
    </source>
</evidence>
<name>A0A5R9DT81_9LACT</name>
<dbReference type="PIRSF" id="PIRSF000858">
    <property type="entry name" value="SCOT-t"/>
    <property type="match status" value="1"/>
</dbReference>
<evidence type="ECO:0000256" key="2">
    <source>
        <dbReference type="ARBA" id="ARBA00022679"/>
    </source>
</evidence>
<evidence type="ECO:0000256" key="3">
    <source>
        <dbReference type="PIRNR" id="PIRNR000858"/>
    </source>
</evidence>
<dbReference type="InterPro" id="IPR004165">
    <property type="entry name" value="CoA_trans_fam_I"/>
</dbReference>
<dbReference type="EMBL" id="VBSP01000042">
    <property type="protein sequence ID" value="TLQ39956.1"/>
    <property type="molecule type" value="Genomic_DNA"/>
</dbReference>
<proteinExistence type="inferred from homology"/>
<dbReference type="Gene3D" id="3.40.1080.10">
    <property type="entry name" value="Glutaconate Coenzyme A-transferase"/>
    <property type="match status" value="2"/>
</dbReference>
<dbReference type="Pfam" id="PF01144">
    <property type="entry name" value="CoA_trans"/>
    <property type="match status" value="1"/>
</dbReference>
<organism evidence="4 5">
    <name type="scientific">Ruoffia tabacinasalis</name>
    <dbReference type="NCBI Taxonomy" id="87458"/>
    <lineage>
        <taxon>Bacteria</taxon>
        <taxon>Bacillati</taxon>
        <taxon>Bacillota</taxon>
        <taxon>Bacilli</taxon>
        <taxon>Lactobacillales</taxon>
        <taxon>Aerococcaceae</taxon>
        <taxon>Ruoffia</taxon>
    </lineage>
</organism>
<dbReference type="SMART" id="SM00882">
    <property type="entry name" value="CoA_trans"/>
    <property type="match status" value="1"/>
</dbReference>
<gene>
    <name evidence="4" type="ORF">FEZ33_09770</name>
</gene>
<dbReference type="OrthoDB" id="9805230at2"/>
<keyword evidence="2 3" id="KW-0808">Transferase</keyword>
<dbReference type="SUPFAM" id="SSF100950">
    <property type="entry name" value="NagB/RpiA/CoA transferase-like"/>
    <property type="match status" value="2"/>
</dbReference>
<dbReference type="InterPro" id="IPR014388">
    <property type="entry name" value="3-oxoacid_CoA-transferase"/>
</dbReference>
<comment type="similarity">
    <text evidence="1 3">Belongs to the 3-oxoacid CoA-transferase family.</text>
</comment>
<dbReference type="RefSeq" id="WP_138405202.1">
    <property type="nucleotide sequence ID" value="NZ_VBSP01000042.1"/>
</dbReference>
<protein>
    <submittedName>
        <fullName evidence="4">Acyl CoA:acetate/3-ketoacid CoA transferase</fullName>
    </submittedName>
</protein>
<comment type="caution">
    <text evidence="4">The sequence shown here is derived from an EMBL/GenBank/DDBJ whole genome shotgun (WGS) entry which is preliminary data.</text>
</comment>